<dbReference type="PANTHER" id="PTHR12526:SF630">
    <property type="entry name" value="GLYCOSYLTRANSFERASE"/>
    <property type="match status" value="1"/>
</dbReference>
<dbReference type="Gene3D" id="3.40.50.2000">
    <property type="entry name" value="Glycogen Phosphorylase B"/>
    <property type="match status" value="2"/>
</dbReference>
<feature type="domain" description="Glycosyl transferase family 1" evidence="1">
    <location>
        <begin position="163"/>
        <end position="318"/>
    </location>
</feature>
<dbReference type="SUPFAM" id="SSF53756">
    <property type="entry name" value="UDP-Glycosyltransferase/glycogen phosphorylase"/>
    <property type="match status" value="1"/>
</dbReference>
<proteinExistence type="predicted"/>
<evidence type="ECO:0000259" key="1">
    <source>
        <dbReference type="Pfam" id="PF00534"/>
    </source>
</evidence>
<organism evidence="2 3">
    <name type="scientific">Flavobacterium jumunjinense</name>
    <dbReference type="NCBI Taxonomy" id="998845"/>
    <lineage>
        <taxon>Bacteria</taxon>
        <taxon>Pseudomonadati</taxon>
        <taxon>Bacteroidota</taxon>
        <taxon>Flavobacteriia</taxon>
        <taxon>Flavobacteriales</taxon>
        <taxon>Flavobacteriaceae</taxon>
        <taxon>Flavobacterium</taxon>
    </lineage>
</organism>
<dbReference type="Pfam" id="PF00534">
    <property type="entry name" value="Glycos_transf_1"/>
    <property type="match status" value="1"/>
</dbReference>
<dbReference type="CDD" id="cd03801">
    <property type="entry name" value="GT4_PimA-like"/>
    <property type="match status" value="1"/>
</dbReference>
<dbReference type="RefSeq" id="WP_236456949.1">
    <property type="nucleotide sequence ID" value="NZ_CBCSGE010000010.1"/>
</dbReference>
<accession>A0ABV5GJ39</accession>
<dbReference type="GO" id="GO:0016757">
    <property type="term" value="F:glycosyltransferase activity"/>
    <property type="evidence" value="ECO:0007669"/>
    <property type="project" value="UniProtKB-KW"/>
</dbReference>
<reference evidence="2 3" key="1">
    <citation type="submission" date="2024-09" db="EMBL/GenBank/DDBJ databases">
        <authorList>
            <person name="Sun Q."/>
            <person name="Mori K."/>
        </authorList>
    </citation>
    <scope>NUCLEOTIDE SEQUENCE [LARGE SCALE GENOMIC DNA]</scope>
    <source>
        <strain evidence="2 3">CECT 7955</strain>
    </source>
</reference>
<dbReference type="Proteomes" id="UP001589607">
    <property type="component" value="Unassembled WGS sequence"/>
</dbReference>
<keyword evidence="2" id="KW-0808">Transferase</keyword>
<comment type="caution">
    <text evidence="2">The sequence shown here is derived from an EMBL/GenBank/DDBJ whole genome shotgun (WGS) entry which is preliminary data.</text>
</comment>
<evidence type="ECO:0000313" key="2">
    <source>
        <dbReference type="EMBL" id="MFB9095383.1"/>
    </source>
</evidence>
<sequence length="337" mass="38848">MRNLLYIGNKLSKHGFNKTTIETLGLSFENEGYTVLYASDKKSFLFRVLDMMVTLIKNCKKIDYVLIDTYSTKAFWYSYIVSQLCRFLNLKYIPILHGGNLPNRLNRNPFLCKQLFNNAYKNITPSDYLKSEFEAKGFENITYIPNTIEINHYVFKERMSFTPKLLWVRAFASIYNPKMAIDVLLELRKTYPEASLTMVGPDKDGSLIETKEYAEIKNVSVKFTGKLSKEEWWKIAEEYDVFISTTHFDNTPISVMEAMALGLAVVSTNVGGIPYMLTNNENAILVDDNDALGMSESIVQLILNLDNNTEKLVSNARKNVETKDWKQVKEQWFSLLK</sequence>
<protein>
    <submittedName>
        <fullName evidence="2">Glycosyltransferase family 4 protein</fullName>
        <ecNumber evidence="2">2.4.-.-</ecNumber>
    </submittedName>
</protein>
<dbReference type="InterPro" id="IPR001296">
    <property type="entry name" value="Glyco_trans_1"/>
</dbReference>
<gene>
    <name evidence="2" type="ORF">ACFFVF_02555</name>
</gene>
<dbReference type="PANTHER" id="PTHR12526">
    <property type="entry name" value="GLYCOSYLTRANSFERASE"/>
    <property type="match status" value="1"/>
</dbReference>
<keyword evidence="2" id="KW-0328">Glycosyltransferase</keyword>
<keyword evidence="3" id="KW-1185">Reference proteome</keyword>
<dbReference type="EMBL" id="JBHMEY010000006">
    <property type="protein sequence ID" value="MFB9095383.1"/>
    <property type="molecule type" value="Genomic_DNA"/>
</dbReference>
<name>A0ABV5GJ39_9FLAO</name>
<evidence type="ECO:0000313" key="3">
    <source>
        <dbReference type="Proteomes" id="UP001589607"/>
    </source>
</evidence>
<dbReference type="EC" id="2.4.-.-" evidence="2"/>